<dbReference type="Pfam" id="PF00107">
    <property type="entry name" value="ADH_zinc_N"/>
    <property type="match status" value="1"/>
</dbReference>
<evidence type="ECO:0000256" key="3">
    <source>
        <dbReference type="ARBA" id="ARBA00022857"/>
    </source>
</evidence>
<keyword evidence="7" id="KW-1185">Reference proteome</keyword>
<dbReference type="GO" id="GO:0000166">
    <property type="term" value="F:nucleotide binding"/>
    <property type="evidence" value="ECO:0007669"/>
    <property type="project" value="UniProtKB-KW"/>
</dbReference>
<dbReference type="EMBL" id="KZ852045">
    <property type="protein sequence ID" value="RDH33861.1"/>
    <property type="molecule type" value="Genomic_DNA"/>
</dbReference>
<dbReference type="InterPro" id="IPR047122">
    <property type="entry name" value="Trans-enoyl_RdTase-like"/>
</dbReference>
<evidence type="ECO:0000256" key="2">
    <source>
        <dbReference type="ARBA" id="ARBA00022741"/>
    </source>
</evidence>
<dbReference type="SUPFAM" id="SSF50129">
    <property type="entry name" value="GroES-like"/>
    <property type="match status" value="1"/>
</dbReference>
<dbReference type="SUPFAM" id="SSF51735">
    <property type="entry name" value="NAD(P)-binding Rossmann-fold domains"/>
    <property type="match status" value="1"/>
</dbReference>
<keyword evidence="4" id="KW-0560">Oxidoreductase</keyword>
<keyword evidence="3" id="KW-0521">NADP</keyword>
<dbReference type="InterPro" id="IPR036291">
    <property type="entry name" value="NAD(P)-bd_dom_sf"/>
</dbReference>
<proteinExistence type="inferred from homology"/>
<dbReference type="PANTHER" id="PTHR45348:SF6">
    <property type="entry name" value="TRANS-ENOYL REDUCTASE APDC"/>
    <property type="match status" value="1"/>
</dbReference>
<dbReference type="GO" id="GO:0016651">
    <property type="term" value="F:oxidoreductase activity, acting on NAD(P)H"/>
    <property type="evidence" value="ECO:0007669"/>
    <property type="project" value="InterPro"/>
</dbReference>
<name>A0A3F3Q409_9EURO</name>
<reference evidence="6 7" key="1">
    <citation type="submission" date="2018-07" db="EMBL/GenBank/DDBJ databases">
        <title>The genomes of Aspergillus section Nigri reveals drivers in fungal speciation.</title>
        <authorList>
            <consortium name="DOE Joint Genome Institute"/>
            <person name="Vesth T.C."/>
            <person name="Nybo J."/>
            <person name="Theobald S."/>
            <person name="Brandl J."/>
            <person name="Frisvad J.C."/>
            <person name="Nielsen K.F."/>
            <person name="Lyhne E.K."/>
            <person name="Kogle M.E."/>
            <person name="Kuo A."/>
            <person name="Riley R."/>
            <person name="Clum A."/>
            <person name="Nolan M."/>
            <person name="Lipzen A."/>
            <person name="Salamov A."/>
            <person name="Henrissat B."/>
            <person name="Wiebenga A."/>
            <person name="De vries R.P."/>
            <person name="Grigoriev I.V."/>
            <person name="Mortensen U.H."/>
            <person name="Andersen M.R."/>
            <person name="Baker S.E."/>
        </authorList>
    </citation>
    <scope>NUCLEOTIDE SEQUENCE [LARGE SCALE GENOMIC DNA]</scope>
    <source>
        <strain evidence="6 7">CBS 139.54b</strain>
    </source>
</reference>
<accession>A0A3F3Q409</accession>
<dbReference type="Gene3D" id="3.90.180.10">
    <property type="entry name" value="Medium-chain alcohol dehydrogenases, catalytic domain"/>
    <property type="match status" value="1"/>
</dbReference>
<dbReference type="InterPro" id="IPR013154">
    <property type="entry name" value="ADH-like_N"/>
</dbReference>
<dbReference type="InterPro" id="IPR011032">
    <property type="entry name" value="GroES-like_sf"/>
</dbReference>
<dbReference type="Proteomes" id="UP000253729">
    <property type="component" value="Unassembled WGS sequence"/>
</dbReference>
<dbReference type="Gene3D" id="3.40.50.720">
    <property type="entry name" value="NAD(P)-binding Rossmann-like Domain"/>
    <property type="match status" value="1"/>
</dbReference>
<dbReference type="SMART" id="SM00829">
    <property type="entry name" value="PKS_ER"/>
    <property type="match status" value="1"/>
</dbReference>
<feature type="domain" description="Enoyl reductase (ER)" evidence="5">
    <location>
        <begin position="16"/>
        <end position="345"/>
    </location>
</feature>
<dbReference type="Pfam" id="PF08240">
    <property type="entry name" value="ADH_N"/>
    <property type="match status" value="1"/>
</dbReference>
<dbReference type="PANTHER" id="PTHR45348">
    <property type="entry name" value="HYPOTHETICAL OXIDOREDUCTASE (EUROFUNG)"/>
    <property type="match status" value="1"/>
</dbReference>
<dbReference type="RefSeq" id="XP_026626883.1">
    <property type="nucleotide sequence ID" value="XM_026771378.1"/>
</dbReference>
<dbReference type="AlphaFoldDB" id="A0A3F3Q409"/>
<comment type="similarity">
    <text evidence="1">Belongs to the zinc-containing alcohol dehydrogenase family.</text>
</comment>
<evidence type="ECO:0000256" key="4">
    <source>
        <dbReference type="ARBA" id="ARBA00023002"/>
    </source>
</evidence>
<evidence type="ECO:0000256" key="1">
    <source>
        <dbReference type="ARBA" id="ARBA00008072"/>
    </source>
</evidence>
<dbReference type="GeneID" id="38139734"/>
<dbReference type="CDD" id="cd08249">
    <property type="entry name" value="enoyl_reductase_like"/>
    <property type="match status" value="1"/>
</dbReference>
<organism evidence="6 7">
    <name type="scientific">Aspergillus welwitschiae</name>
    <dbReference type="NCBI Taxonomy" id="1341132"/>
    <lineage>
        <taxon>Eukaryota</taxon>
        <taxon>Fungi</taxon>
        <taxon>Dikarya</taxon>
        <taxon>Ascomycota</taxon>
        <taxon>Pezizomycotina</taxon>
        <taxon>Eurotiomycetes</taxon>
        <taxon>Eurotiomycetidae</taxon>
        <taxon>Eurotiales</taxon>
        <taxon>Aspergillaceae</taxon>
        <taxon>Aspergillus</taxon>
        <taxon>Aspergillus subgen. Circumdati</taxon>
    </lineage>
</organism>
<protein>
    <submittedName>
        <fullName evidence="6">Chaperonin 10-like protein</fullName>
    </submittedName>
</protein>
<evidence type="ECO:0000259" key="5">
    <source>
        <dbReference type="SMART" id="SM00829"/>
    </source>
</evidence>
<dbReference type="STRING" id="1341132.A0A3F3Q409"/>
<evidence type="ECO:0000313" key="7">
    <source>
        <dbReference type="Proteomes" id="UP000253729"/>
    </source>
</evidence>
<gene>
    <name evidence="6" type="ORF">BDQ94DRAFT_169930</name>
</gene>
<sequence length="353" mass="38042">MILPDSQYALVVQGPGSLQLLSHAPVPSLGADQVLIEVKGVALNPSDWKMLDTAAANPGTISGGDFAGVVVACGREVTEAAIGDRLCGFVFGAASSGAFAQFVMVHPSLCFRIPPSMSFEAAASLGLGLMTGGLMLQSLHLNPLRAAESTPDHWVLVYGGSTATGTLAIQLLRYHGYRVITTCSPRNFELVRRVGAVATFDYTSPTCKEDIRAYTGGTLMHVMDCIADSRATTICYGAIGEAGGRYCALNQFPAQLHRRRASVSPEWIHSATIFGGDVQLAGSYYRRARPEDREFAIEWARYCTELLAQGKLQPHPLQVQQGGLARVVEDLVLLRNQQITGKKLISQLRFTKQ</sequence>
<keyword evidence="2" id="KW-0547">Nucleotide-binding</keyword>
<dbReference type="InterPro" id="IPR020843">
    <property type="entry name" value="ER"/>
</dbReference>
<dbReference type="InterPro" id="IPR013149">
    <property type="entry name" value="ADH-like_C"/>
</dbReference>
<evidence type="ECO:0000313" key="6">
    <source>
        <dbReference type="EMBL" id="RDH33861.1"/>
    </source>
</evidence>